<accession>A0A7W7ZB95</accession>
<dbReference type="InterPro" id="IPR036866">
    <property type="entry name" value="RibonucZ/Hydroxyglut_hydro"/>
</dbReference>
<gene>
    <name evidence="2" type="ORF">HDF16_001406</name>
</gene>
<evidence type="ECO:0000313" key="3">
    <source>
        <dbReference type="Proteomes" id="UP000540989"/>
    </source>
</evidence>
<dbReference type="Pfam" id="PF00753">
    <property type="entry name" value="Lactamase_B"/>
    <property type="match status" value="1"/>
</dbReference>
<dbReference type="SUPFAM" id="SSF56281">
    <property type="entry name" value="Metallo-hydrolase/oxidoreductase"/>
    <property type="match status" value="1"/>
</dbReference>
<dbReference type="AlphaFoldDB" id="A0A7W7ZB95"/>
<name>A0A7W7ZB95_9BACT</name>
<dbReference type="InterPro" id="IPR001279">
    <property type="entry name" value="Metallo-B-lactamas"/>
</dbReference>
<protein>
    <submittedName>
        <fullName evidence="2">Glyoxylase-like metal-dependent hydrolase (Beta-lactamase superfamily II)</fullName>
    </submittedName>
</protein>
<dbReference type="GO" id="GO:0016787">
    <property type="term" value="F:hydrolase activity"/>
    <property type="evidence" value="ECO:0007669"/>
    <property type="project" value="UniProtKB-KW"/>
</dbReference>
<proteinExistence type="predicted"/>
<sequence>MQAGSPEVTVPCVVVPPKKLANTPNGDPEQAYNPLGVKNTDSCLPLRRTGPVMHDYACEGPAAGDITLRWIHGSVVAAKNTDPRVHVIAYNEDTYILRENPCVHWEAPFTYLLFGNSEALLIDTGATPDAAYYPLRATVDALVRRWCQLRGRKTIPLTVVLTSGEDVSQHQGRGQFVGRPDTTLAPMELAEAKAFYGLSKWPHETRKIDLGGRVITVIPTPGTHKDGVTFYDSYNKMLYTGDLLYPGRIMIANDRDYVASLTRLKAWSESHPVKWVMGGHVEMMFVPGRAYPRFRNHREFEHVLQLEPGVIADALVSATGIVGQAKVVFREEFILLNRVGPDEQVYRTGADMPDIAVPFWLP</sequence>
<keyword evidence="2" id="KW-0378">Hydrolase</keyword>
<organism evidence="2 3">
    <name type="scientific">Granulicella aggregans</name>
    <dbReference type="NCBI Taxonomy" id="474949"/>
    <lineage>
        <taxon>Bacteria</taxon>
        <taxon>Pseudomonadati</taxon>
        <taxon>Acidobacteriota</taxon>
        <taxon>Terriglobia</taxon>
        <taxon>Terriglobales</taxon>
        <taxon>Acidobacteriaceae</taxon>
        <taxon>Granulicella</taxon>
    </lineage>
</organism>
<dbReference type="RefSeq" id="WP_184214851.1">
    <property type="nucleotide sequence ID" value="NZ_JACHIP010000002.1"/>
</dbReference>
<dbReference type="Gene3D" id="3.60.15.10">
    <property type="entry name" value="Ribonuclease Z/Hydroxyacylglutathione hydrolase-like"/>
    <property type="match status" value="1"/>
</dbReference>
<dbReference type="EMBL" id="JACHIP010000002">
    <property type="protein sequence ID" value="MBB5056721.1"/>
    <property type="molecule type" value="Genomic_DNA"/>
</dbReference>
<reference evidence="2 3" key="1">
    <citation type="submission" date="2020-08" db="EMBL/GenBank/DDBJ databases">
        <title>Genomic Encyclopedia of Type Strains, Phase IV (KMG-V): Genome sequencing to study the core and pangenomes of soil and plant-associated prokaryotes.</title>
        <authorList>
            <person name="Whitman W."/>
        </authorList>
    </citation>
    <scope>NUCLEOTIDE SEQUENCE [LARGE SCALE GENOMIC DNA]</scope>
    <source>
        <strain evidence="2 3">M8UP14</strain>
    </source>
</reference>
<feature type="domain" description="Metallo-beta-lactamase" evidence="1">
    <location>
        <begin position="198"/>
        <end position="254"/>
    </location>
</feature>
<evidence type="ECO:0000313" key="2">
    <source>
        <dbReference type="EMBL" id="MBB5056721.1"/>
    </source>
</evidence>
<evidence type="ECO:0000259" key="1">
    <source>
        <dbReference type="Pfam" id="PF00753"/>
    </source>
</evidence>
<keyword evidence="3" id="KW-1185">Reference proteome</keyword>
<comment type="caution">
    <text evidence="2">The sequence shown here is derived from an EMBL/GenBank/DDBJ whole genome shotgun (WGS) entry which is preliminary data.</text>
</comment>
<dbReference type="Proteomes" id="UP000540989">
    <property type="component" value="Unassembled WGS sequence"/>
</dbReference>